<accession>A0A6I4TUT2</accession>
<dbReference type="RefSeq" id="WP_202392687.1">
    <property type="nucleotide sequence ID" value="NZ_JBHSCP010000001.1"/>
</dbReference>
<dbReference type="AlphaFoldDB" id="A0A6I4TUT2"/>
<proteinExistence type="predicted"/>
<protein>
    <submittedName>
        <fullName evidence="1">Uncharacterized protein</fullName>
    </submittedName>
</protein>
<organism evidence="1 2">
    <name type="scientific">Croceibacterium xixiisoli</name>
    <dbReference type="NCBI Taxonomy" id="1476466"/>
    <lineage>
        <taxon>Bacteria</taxon>
        <taxon>Pseudomonadati</taxon>
        <taxon>Pseudomonadota</taxon>
        <taxon>Alphaproteobacteria</taxon>
        <taxon>Sphingomonadales</taxon>
        <taxon>Erythrobacteraceae</taxon>
        <taxon>Croceibacterium</taxon>
    </lineage>
</organism>
<evidence type="ECO:0000313" key="2">
    <source>
        <dbReference type="Proteomes" id="UP000469430"/>
    </source>
</evidence>
<keyword evidence="2" id="KW-1185">Reference proteome</keyword>
<sequence length="68" mass="7344">MTRRTSLTKFAGAMRDPDPAKALEATRAAYEASGGEVVLINKSWLPGWSDQALLDGLAKKALKVKRGK</sequence>
<name>A0A6I4TUT2_9SPHN</name>
<dbReference type="EMBL" id="WTYJ01000001">
    <property type="protein sequence ID" value="MXO98961.1"/>
    <property type="molecule type" value="Genomic_DNA"/>
</dbReference>
<gene>
    <name evidence="1" type="ORF">GRI97_08165</name>
</gene>
<dbReference type="Proteomes" id="UP000469430">
    <property type="component" value="Unassembled WGS sequence"/>
</dbReference>
<comment type="caution">
    <text evidence="1">The sequence shown here is derived from an EMBL/GenBank/DDBJ whole genome shotgun (WGS) entry which is preliminary data.</text>
</comment>
<reference evidence="1 2" key="1">
    <citation type="submission" date="2019-12" db="EMBL/GenBank/DDBJ databases">
        <title>Genomic-based taxomic classification of the family Erythrobacteraceae.</title>
        <authorList>
            <person name="Xu L."/>
        </authorList>
    </citation>
    <scope>NUCLEOTIDE SEQUENCE [LARGE SCALE GENOMIC DNA]</scope>
    <source>
        <strain evidence="1 2">S36</strain>
    </source>
</reference>
<evidence type="ECO:0000313" key="1">
    <source>
        <dbReference type="EMBL" id="MXO98961.1"/>
    </source>
</evidence>